<dbReference type="InterPro" id="IPR000566">
    <property type="entry name" value="Lipocln_cytosolic_FA-bd_dom"/>
</dbReference>
<keyword evidence="6 12" id="KW-0472">Membrane</keyword>
<sequence>MRKFLFSMLFFCVGCTQIPNNVKPVQNFELNRYLGKWYEVARLDHSFEHGLSKVTAEYALNNNGSVQVINRGYSEKDKKWKEAIGVAYFMGPPDQGLLKVSFFRPFYGTYAIFELDHDNYQYALISGPDHSYLWLLSRSPSLSPTVKDFLLQKAKQAGFDTQDLIFVAQ</sequence>
<evidence type="ECO:0000256" key="6">
    <source>
        <dbReference type="ARBA" id="ARBA00023136"/>
    </source>
</evidence>
<feature type="domain" description="Lipocalin/cytosolic fatty-acid binding" evidence="14">
    <location>
        <begin position="29"/>
        <end position="169"/>
    </location>
</feature>
<comment type="subunit">
    <text evidence="3 12">Homodimer.</text>
</comment>
<dbReference type="SUPFAM" id="SSF50814">
    <property type="entry name" value="Lipocalins"/>
    <property type="match status" value="1"/>
</dbReference>
<dbReference type="InterPro" id="IPR022272">
    <property type="entry name" value="Lipocalin_CS"/>
</dbReference>
<protein>
    <recommendedName>
        <fullName evidence="11 12">Outer membrane lipoprotein Blc</fullName>
    </recommendedName>
</protein>
<evidence type="ECO:0000256" key="8">
    <source>
        <dbReference type="ARBA" id="ARBA00023237"/>
    </source>
</evidence>
<keyword evidence="7 13" id="KW-0564">Palmitate</keyword>
<evidence type="ECO:0000256" key="11">
    <source>
        <dbReference type="ARBA" id="ARBA00071217"/>
    </source>
</evidence>
<dbReference type="EMBL" id="JACHGR010000007">
    <property type="protein sequence ID" value="MBB6056169.1"/>
    <property type="molecule type" value="Genomic_DNA"/>
</dbReference>
<feature type="lipid moiety-binding region" description="N-palmitoyl cysteine" evidence="13">
    <location>
        <position position="12"/>
    </location>
</feature>
<dbReference type="GO" id="GO:0008289">
    <property type="term" value="F:lipid binding"/>
    <property type="evidence" value="ECO:0007669"/>
    <property type="project" value="UniProtKB-UniRule"/>
</dbReference>
<evidence type="ECO:0000256" key="2">
    <source>
        <dbReference type="ARBA" id="ARBA00006889"/>
    </source>
</evidence>
<dbReference type="GO" id="GO:0006950">
    <property type="term" value="P:response to stress"/>
    <property type="evidence" value="ECO:0007669"/>
    <property type="project" value="UniProtKB-ARBA"/>
</dbReference>
<dbReference type="AlphaFoldDB" id="A0A841GE20"/>
<dbReference type="InterPro" id="IPR002446">
    <property type="entry name" value="Lipocalin_bac"/>
</dbReference>
<evidence type="ECO:0000256" key="12">
    <source>
        <dbReference type="PIRNR" id="PIRNR036893"/>
    </source>
</evidence>
<evidence type="ECO:0000259" key="14">
    <source>
        <dbReference type="Pfam" id="PF08212"/>
    </source>
</evidence>
<comment type="subcellular location">
    <subcellularLocation>
        <location evidence="1">Cell outer membrane</location>
        <topology evidence="1">Lipid-anchor</topology>
    </subcellularLocation>
</comment>
<keyword evidence="4" id="KW-0732">Signal</keyword>
<dbReference type="RefSeq" id="WP_188026906.1">
    <property type="nucleotide sequence ID" value="NZ_JACHGR010000007.1"/>
</dbReference>
<evidence type="ECO:0000256" key="9">
    <source>
        <dbReference type="ARBA" id="ARBA00023288"/>
    </source>
</evidence>
<keyword evidence="5 12" id="KW-0446">Lipid-binding</keyword>
<dbReference type="GO" id="GO:0009279">
    <property type="term" value="C:cell outer membrane"/>
    <property type="evidence" value="ECO:0007669"/>
    <property type="project" value="UniProtKB-SubCell"/>
</dbReference>
<keyword evidence="9 12" id="KW-0449">Lipoprotein</keyword>
<dbReference type="InterPro" id="IPR022271">
    <property type="entry name" value="Lipocalin_ApoD"/>
</dbReference>
<gene>
    <name evidence="15" type="ORF">HNR75_002101</name>
</gene>
<evidence type="ECO:0000256" key="1">
    <source>
        <dbReference type="ARBA" id="ARBA00004459"/>
    </source>
</evidence>
<keyword evidence="8 12" id="KW-0998">Cell outer membrane</keyword>
<evidence type="ECO:0000256" key="4">
    <source>
        <dbReference type="ARBA" id="ARBA00022729"/>
    </source>
</evidence>
<dbReference type="Pfam" id="PF08212">
    <property type="entry name" value="Lipocalin_2"/>
    <property type="match status" value="1"/>
</dbReference>
<organism evidence="15 16">
    <name type="scientific">Tolumonas osonensis</name>
    <dbReference type="NCBI Taxonomy" id="675874"/>
    <lineage>
        <taxon>Bacteria</taxon>
        <taxon>Pseudomonadati</taxon>
        <taxon>Pseudomonadota</taxon>
        <taxon>Gammaproteobacteria</taxon>
        <taxon>Aeromonadales</taxon>
        <taxon>Aeromonadaceae</taxon>
        <taxon>Tolumonas</taxon>
    </lineage>
</organism>
<evidence type="ECO:0000313" key="16">
    <source>
        <dbReference type="Proteomes" id="UP000585721"/>
    </source>
</evidence>
<comment type="caution">
    <text evidence="15">The sequence shown here is derived from an EMBL/GenBank/DDBJ whole genome shotgun (WGS) entry which is preliminary data.</text>
</comment>
<comment type="function">
    <text evidence="10 12">Involved in the storage or transport of lipids necessary for membrane maintenance under stressful conditions. Displays a binding preference for lysophospholipids.</text>
</comment>
<evidence type="ECO:0000256" key="3">
    <source>
        <dbReference type="ARBA" id="ARBA00011738"/>
    </source>
</evidence>
<evidence type="ECO:0000256" key="5">
    <source>
        <dbReference type="ARBA" id="ARBA00023121"/>
    </source>
</evidence>
<dbReference type="CDD" id="cd19438">
    <property type="entry name" value="lipocalin_Blc-like"/>
    <property type="match status" value="1"/>
</dbReference>
<reference evidence="15 16" key="1">
    <citation type="submission" date="2020-08" db="EMBL/GenBank/DDBJ databases">
        <title>Genomic Encyclopedia of Type Strains, Phase IV (KMG-IV): sequencing the most valuable type-strain genomes for metagenomic binning, comparative biology and taxonomic classification.</title>
        <authorList>
            <person name="Goeker M."/>
        </authorList>
    </citation>
    <scope>NUCLEOTIDE SEQUENCE [LARGE SCALE GENOMIC DNA]</scope>
    <source>
        <strain evidence="15 16">DSM 22975</strain>
    </source>
</reference>
<evidence type="ECO:0000313" key="15">
    <source>
        <dbReference type="EMBL" id="MBB6056169.1"/>
    </source>
</evidence>
<dbReference type="PROSITE" id="PS00213">
    <property type="entry name" value="LIPOCALIN"/>
    <property type="match status" value="1"/>
</dbReference>
<dbReference type="InterPro" id="IPR047202">
    <property type="entry name" value="Lipocalin_Blc-like_dom"/>
</dbReference>
<evidence type="ECO:0000256" key="7">
    <source>
        <dbReference type="ARBA" id="ARBA00023139"/>
    </source>
</evidence>
<dbReference type="PANTHER" id="PTHR10612:SF34">
    <property type="entry name" value="APOLIPOPROTEIN D"/>
    <property type="match status" value="1"/>
</dbReference>
<feature type="lipid moiety-binding region" description="S-diacylglycerol cysteine" evidence="13">
    <location>
        <position position="12"/>
    </location>
</feature>
<dbReference type="PANTHER" id="PTHR10612">
    <property type="entry name" value="APOLIPOPROTEIN D"/>
    <property type="match status" value="1"/>
</dbReference>
<evidence type="ECO:0000256" key="13">
    <source>
        <dbReference type="PIRSR" id="PIRSR036893-52"/>
    </source>
</evidence>
<dbReference type="PIRSF" id="PIRSF036893">
    <property type="entry name" value="Lipocalin_ApoD"/>
    <property type="match status" value="1"/>
</dbReference>
<dbReference type="Gene3D" id="2.40.128.20">
    <property type="match status" value="1"/>
</dbReference>
<proteinExistence type="inferred from homology"/>
<dbReference type="Proteomes" id="UP000585721">
    <property type="component" value="Unassembled WGS sequence"/>
</dbReference>
<evidence type="ECO:0000256" key="10">
    <source>
        <dbReference type="ARBA" id="ARBA00057024"/>
    </source>
</evidence>
<dbReference type="PRINTS" id="PR01171">
    <property type="entry name" value="BCTLIPOCALIN"/>
</dbReference>
<dbReference type="InterPro" id="IPR012674">
    <property type="entry name" value="Calycin"/>
</dbReference>
<name>A0A841GE20_9GAMM</name>
<dbReference type="FunFam" id="2.40.128.20:FF:000002">
    <property type="entry name" value="Outer membrane lipoprotein Blc"/>
    <property type="match status" value="1"/>
</dbReference>
<comment type="similarity">
    <text evidence="2 12">Belongs to the calycin superfamily. Lipocalin family.</text>
</comment>
<accession>A0A841GE20</accession>
<keyword evidence="16" id="KW-1185">Reference proteome</keyword>